<evidence type="ECO:0000256" key="5">
    <source>
        <dbReference type="ARBA" id="ARBA00023136"/>
    </source>
</evidence>
<dbReference type="Gene3D" id="1.10.3730.20">
    <property type="match status" value="1"/>
</dbReference>
<dbReference type="PANTHER" id="PTHR32322">
    <property type="entry name" value="INNER MEMBRANE TRANSPORTER"/>
    <property type="match status" value="1"/>
</dbReference>
<feature type="domain" description="EamA" evidence="7">
    <location>
        <begin position="21"/>
        <end position="152"/>
    </location>
</feature>
<comment type="similarity">
    <text evidence="2">Belongs to the EamA transporter family.</text>
</comment>
<evidence type="ECO:0000256" key="4">
    <source>
        <dbReference type="ARBA" id="ARBA00022989"/>
    </source>
</evidence>
<sequence>MLFLRSGWSFTMAHRPLIQWVLLFSLAIIWGSSFALTSLVVQELSPASVVFLRNLLACLLLFPLALLLRRPQARGLRLWLFLLAMALIGNALPFTLISWGQQRIDSALAGILMAVMPLVTVVLAHFFIPEEPLSRQKLGGFMIGFCGILVLIGPSAISAFRFSGETLMAQLAVLMAAVCYGMNTIIARRKPHSDPWSSSASILLLSSMTLWPLASFTSGFSQHTDLQGLPNLSNLSGFSQSTWIAIALLGFICTGIATVIYMKLISLAGPSFVSLINYLIPVWALLLGVTFMNETPQWNHLLALVLILAGIALSQRRQLRSAIQPE</sequence>
<feature type="transmembrane region" description="Helical" evidence="6">
    <location>
        <begin position="167"/>
        <end position="187"/>
    </location>
</feature>
<evidence type="ECO:0000256" key="6">
    <source>
        <dbReference type="SAM" id="Phobius"/>
    </source>
</evidence>
<evidence type="ECO:0000259" key="7">
    <source>
        <dbReference type="Pfam" id="PF00892"/>
    </source>
</evidence>
<keyword evidence="9" id="KW-1185">Reference proteome</keyword>
<dbReference type="InterPro" id="IPR037185">
    <property type="entry name" value="EmrE-like"/>
</dbReference>
<keyword evidence="4 6" id="KW-1133">Transmembrane helix</keyword>
<name>A0A063XXU0_9GAMM</name>
<feature type="transmembrane region" description="Helical" evidence="6">
    <location>
        <begin position="47"/>
        <end position="68"/>
    </location>
</feature>
<dbReference type="SUPFAM" id="SSF103481">
    <property type="entry name" value="Multidrug resistance efflux transporter EmrE"/>
    <property type="match status" value="2"/>
</dbReference>
<evidence type="ECO:0000256" key="1">
    <source>
        <dbReference type="ARBA" id="ARBA00004141"/>
    </source>
</evidence>
<dbReference type="GO" id="GO:0016020">
    <property type="term" value="C:membrane"/>
    <property type="evidence" value="ECO:0007669"/>
    <property type="project" value="UniProtKB-SubCell"/>
</dbReference>
<gene>
    <name evidence="8" type="ORF">ADINL_2077</name>
</gene>
<feature type="transmembrane region" description="Helical" evidence="6">
    <location>
        <begin position="241"/>
        <end position="260"/>
    </location>
</feature>
<feature type="transmembrane region" description="Helical" evidence="6">
    <location>
        <begin position="106"/>
        <end position="128"/>
    </location>
</feature>
<feature type="transmembrane region" description="Helical" evidence="6">
    <location>
        <begin position="80"/>
        <end position="100"/>
    </location>
</feature>
<feature type="transmembrane region" description="Helical" evidence="6">
    <location>
        <begin position="298"/>
        <end position="314"/>
    </location>
</feature>
<dbReference type="InterPro" id="IPR000620">
    <property type="entry name" value="EamA_dom"/>
</dbReference>
<evidence type="ECO:0000313" key="8">
    <source>
        <dbReference type="EMBL" id="KDE38948.1"/>
    </source>
</evidence>
<evidence type="ECO:0000313" key="9">
    <source>
        <dbReference type="Proteomes" id="UP000027318"/>
    </source>
</evidence>
<feature type="transmembrane region" description="Helical" evidence="6">
    <location>
        <begin position="199"/>
        <end position="221"/>
    </location>
</feature>
<feature type="transmembrane region" description="Helical" evidence="6">
    <location>
        <begin position="272"/>
        <end position="292"/>
    </location>
</feature>
<dbReference type="PANTHER" id="PTHR32322:SF2">
    <property type="entry name" value="EAMA DOMAIN-CONTAINING PROTEIN"/>
    <property type="match status" value="1"/>
</dbReference>
<feature type="transmembrane region" description="Helical" evidence="6">
    <location>
        <begin position="140"/>
        <end position="161"/>
    </location>
</feature>
<reference evidence="8 9" key="1">
    <citation type="journal article" date="2005" name="Int. J. Syst. Evol. Microbiol.">
        <title>Nitrincola lacisaponensis gen. nov., sp. nov., a novel alkaliphilic bacterium isolated from an alkaline, saline lake.</title>
        <authorList>
            <person name="Dimitriu P.A."/>
            <person name="Shukla S.K."/>
            <person name="Conradt J."/>
            <person name="Marquez M.C."/>
            <person name="Ventosa A."/>
            <person name="Maglia A."/>
            <person name="Peyton B.M."/>
            <person name="Pinkart H.C."/>
            <person name="Mormile M.R."/>
        </authorList>
    </citation>
    <scope>NUCLEOTIDE SEQUENCE [LARGE SCALE GENOMIC DNA]</scope>
    <source>
        <strain evidence="8 9">4CA</strain>
    </source>
</reference>
<feature type="domain" description="EamA" evidence="7">
    <location>
        <begin position="169"/>
        <end position="313"/>
    </location>
</feature>
<dbReference type="Proteomes" id="UP000027318">
    <property type="component" value="Unassembled WGS sequence"/>
</dbReference>
<keyword evidence="3 6" id="KW-0812">Transmembrane</keyword>
<organism evidence="8 9">
    <name type="scientific">Nitrincola lacisaponensis</name>
    <dbReference type="NCBI Taxonomy" id="267850"/>
    <lineage>
        <taxon>Bacteria</taxon>
        <taxon>Pseudomonadati</taxon>
        <taxon>Pseudomonadota</taxon>
        <taxon>Gammaproteobacteria</taxon>
        <taxon>Oceanospirillales</taxon>
        <taxon>Oceanospirillaceae</taxon>
        <taxon>Nitrincola</taxon>
    </lineage>
</organism>
<comment type="subcellular location">
    <subcellularLocation>
        <location evidence="1">Membrane</location>
        <topology evidence="1">Multi-pass membrane protein</topology>
    </subcellularLocation>
</comment>
<feature type="transmembrane region" description="Helical" evidence="6">
    <location>
        <begin position="20"/>
        <end position="41"/>
    </location>
</feature>
<evidence type="ECO:0000256" key="3">
    <source>
        <dbReference type="ARBA" id="ARBA00022692"/>
    </source>
</evidence>
<evidence type="ECO:0000256" key="2">
    <source>
        <dbReference type="ARBA" id="ARBA00007362"/>
    </source>
</evidence>
<proteinExistence type="inferred from homology"/>
<protein>
    <submittedName>
        <fullName evidence="8">Permease of the drug/metabolite transporter (DMT) superfamily</fullName>
    </submittedName>
</protein>
<accession>A0A063XXU0</accession>
<dbReference type="AlphaFoldDB" id="A0A063XXU0"/>
<comment type="caution">
    <text evidence="8">The sequence shown here is derived from an EMBL/GenBank/DDBJ whole genome shotgun (WGS) entry which is preliminary data.</text>
</comment>
<dbReference type="STRING" id="267850.ADINL_2077"/>
<dbReference type="EMBL" id="JMSZ01000032">
    <property type="protein sequence ID" value="KDE38948.1"/>
    <property type="molecule type" value="Genomic_DNA"/>
</dbReference>
<keyword evidence="5 6" id="KW-0472">Membrane</keyword>
<dbReference type="Pfam" id="PF00892">
    <property type="entry name" value="EamA"/>
    <property type="match status" value="2"/>
</dbReference>
<dbReference type="InterPro" id="IPR050638">
    <property type="entry name" value="AA-Vitamin_Transporters"/>
</dbReference>